<dbReference type="Gene3D" id="3.30.420.10">
    <property type="entry name" value="Ribonuclease H-like superfamily/Ribonuclease H"/>
    <property type="match status" value="1"/>
</dbReference>
<organism evidence="2 3">
    <name type="scientific">Lithocarpus litseifolius</name>
    <dbReference type="NCBI Taxonomy" id="425828"/>
    <lineage>
        <taxon>Eukaryota</taxon>
        <taxon>Viridiplantae</taxon>
        <taxon>Streptophyta</taxon>
        <taxon>Embryophyta</taxon>
        <taxon>Tracheophyta</taxon>
        <taxon>Spermatophyta</taxon>
        <taxon>Magnoliopsida</taxon>
        <taxon>eudicotyledons</taxon>
        <taxon>Gunneridae</taxon>
        <taxon>Pentapetalae</taxon>
        <taxon>rosids</taxon>
        <taxon>fabids</taxon>
        <taxon>Fagales</taxon>
        <taxon>Fagaceae</taxon>
        <taxon>Lithocarpus</taxon>
    </lineage>
</organism>
<dbReference type="AlphaFoldDB" id="A0AAW2DP74"/>
<sequence length="70" mass="7765">MGVLSEKLDLLLGALEVEAKAAEAGVQLAWDLGLKDVSLECDSQMVVSGLKEKTQPKVLFRSWLKEFMRD</sequence>
<gene>
    <name evidence="2" type="ORF">SO802_006521</name>
</gene>
<evidence type="ECO:0000313" key="3">
    <source>
        <dbReference type="Proteomes" id="UP001459277"/>
    </source>
</evidence>
<dbReference type="GO" id="GO:0003676">
    <property type="term" value="F:nucleic acid binding"/>
    <property type="evidence" value="ECO:0007669"/>
    <property type="project" value="InterPro"/>
</dbReference>
<dbReference type="GO" id="GO:0004523">
    <property type="term" value="F:RNA-DNA hybrid ribonuclease activity"/>
    <property type="evidence" value="ECO:0007669"/>
    <property type="project" value="InterPro"/>
</dbReference>
<comment type="caution">
    <text evidence="2">The sequence shown here is derived from an EMBL/GenBank/DDBJ whole genome shotgun (WGS) entry which is preliminary data.</text>
</comment>
<dbReference type="InterPro" id="IPR002156">
    <property type="entry name" value="RNaseH_domain"/>
</dbReference>
<evidence type="ECO:0000259" key="1">
    <source>
        <dbReference type="Pfam" id="PF13456"/>
    </source>
</evidence>
<name>A0AAW2DP74_9ROSI</name>
<dbReference type="Pfam" id="PF13456">
    <property type="entry name" value="RVT_3"/>
    <property type="match status" value="1"/>
</dbReference>
<accession>A0AAW2DP74</accession>
<keyword evidence="3" id="KW-1185">Reference proteome</keyword>
<reference evidence="2 3" key="1">
    <citation type="submission" date="2024-01" db="EMBL/GenBank/DDBJ databases">
        <title>A telomere-to-telomere, gap-free genome of sweet tea (Lithocarpus litseifolius).</title>
        <authorList>
            <person name="Zhou J."/>
        </authorList>
    </citation>
    <scope>NUCLEOTIDE SEQUENCE [LARGE SCALE GENOMIC DNA]</scope>
    <source>
        <strain evidence="2">Zhou-2022a</strain>
        <tissue evidence="2">Leaf</tissue>
    </source>
</reference>
<dbReference type="InterPro" id="IPR036397">
    <property type="entry name" value="RNaseH_sf"/>
</dbReference>
<protein>
    <recommendedName>
        <fullName evidence="1">RNase H type-1 domain-containing protein</fullName>
    </recommendedName>
</protein>
<dbReference type="EMBL" id="JAZDWU010000002">
    <property type="protein sequence ID" value="KAL0011413.1"/>
    <property type="molecule type" value="Genomic_DNA"/>
</dbReference>
<dbReference type="Proteomes" id="UP001459277">
    <property type="component" value="Unassembled WGS sequence"/>
</dbReference>
<feature type="domain" description="RNase H type-1" evidence="1">
    <location>
        <begin position="3"/>
        <end position="61"/>
    </location>
</feature>
<proteinExistence type="predicted"/>
<evidence type="ECO:0000313" key="2">
    <source>
        <dbReference type="EMBL" id="KAL0011413.1"/>
    </source>
</evidence>